<dbReference type="Pfam" id="PF14907">
    <property type="entry name" value="NTP_transf_5"/>
    <property type="match status" value="1"/>
</dbReference>
<dbReference type="OrthoDB" id="342621at2157"/>
<gene>
    <name evidence="2" type="ORF">EA473_13140</name>
</gene>
<organism evidence="2 3">
    <name type="scientific">Natrarchaeobius chitinivorans</name>
    <dbReference type="NCBI Taxonomy" id="1679083"/>
    <lineage>
        <taxon>Archaea</taxon>
        <taxon>Methanobacteriati</taxon>
        <taxon>Methanobacteriota</taxon>
        <taxon>Stenosarchaea group</taxon>
        <taxon>Halobacteria</taxon>
        <taxon>Halobacteriales</taxon>
        <taxon>Natrialbaceae</taxon>
        <taxon>Natrarchaeobius</taxon>
    </lineage>
</organism>
<comment type="caution">
    <text evidence="2">The sequence shown here is derived from an EMBL/GenBank/DDBJ whole genome shotgun (WGS) entry which is preliminary data.</text>
</comment>
<dbReference type="InterPro" id="IPR039498">
    <property type="entry name" value="NTP_transf_5"/>
</dbReference>
<dbReference type="SUPFAM" id="SSF81301">
    <property type="entry name" value="Nucleotidyltransferase"/>
    <property type="match status" value="1"/>
</dbReference>
<accession>A0A3N6LY82</accession>
<evidence type="ECO:0000256" key="1">
    <source>
        <dbReference type="SAM" id="MobiDB-lite"/>
    </source>
</evidence>
<name>A0A3N6LY82_NATCH</name>
<reference evidence="2 3" key="1">
    <citation type="submission" date="2018-10" db="EMBL/GenBank/DDBJ databases">
        <title>Natrarchaeobius chitinivorans gen. nov., sp. nov., and Natrarchaeobius haloalkaliphilus sp. nov., alkaliphilic, chitin-utilizing haloarchaea from hypersaline alkaline lakes.</title>
        <authorList>
            <person name="Sorokin D.Y."/>
            <person name="Elcheninov A.G."/>
            <person name="Kostrikina N.A."/>
            <person name="Bale N.J."/>
            <person name="Sinninghe Damste J.S."/>
            <person name="Khijniak T.V."/>
            <person name="Kublanov I.V."/>
            <person name="Toshchakov S.V."/>
        </authorList>
    </citation>
    <scope>NUCLEOTIDE SEQUENCE [LARGE SCALE GENOMIC DNA]</scope>
    <source>
        <strain evidence="2 3">AArcht4T</strain>
    </source>
</reference>
<dbReference type="Proteomes" id="UP000282323">
    <property type="component" value="Unassembled WGS sequence"/>
</dbReference>
<feature type="compositionally biased region" description="Polar residues" evidence="1">
    <location>
        <begin position="396"/>
        <end position="406"/>
    </location>
</feature>
<dbReference type="AlphaFoldDB" id="A0A3N6LY82"/>
<protein>
    <recommendedName>
        <fullName evidence="4">Nucleotidyltransferase family protein</fullName>
    </recommendedName>
</protein>
<proteinExistence type="predicted"/>
<dbReference type="InterPro" id="IPR043519">
    <property type="entry name" value="NT_sf"/>
</dbReference>
<feature type="region of interest" description="Disordered" evidence="1">
    <location>
        <begin position="386"/>
        <end position="406"/>
    </location>
</feature>
<evidence type="ECO:0000313" key="3">
    <source>
        <dbReference type="Proteomes" id="UP000282323"/>
    </source>
</evidence>
<evidence type="ECO:0000313" key="2">
    <source>
        <dbReference type="EMBL" id="RQG94017.1"/>
    </source>
</evidence>
<dbReference type="Gene3D" id="3.30.460.40">
    <property type="match status" value="1"/>
</dbReference>
<dbReference type="EMBL" id="REGA01000011">
    <property type="protein sequence ID" value="RQG94017.1"/>
    <property type="molecule type" value="Genomic_DNA"/>
</dbReference>
<sequence length="406" mass="47253">MTRRFGDEERFVIRCCKAGIRGTSVRPNWFESGLDWETVCRLTRRHCVTPLFLEAVRHEREETVPPEALETLEERSAYVARRNLRLLQTTASLSQAFEREGIRAIPYRGPVLARIAYGDVGRREFGDLDVLVRRTDLPAARSVLLEQGYDPQYVRETTDGLTSSQQWAYTRFARDYAFEHRCEPVEVELHWRVLARRFPTAIELESVWDRRSTTSIAGTDVPVLSPEDRLLSCCVHGTRHRWDRLRWICDVAADLERNSIDWETVIRRSESHNCTRMLLLGLAVTASLFETQLPVRVRRRIDADPAIEPLRLHVRDHLFDDSAYPEHELWRFQSRTLERYRDRGTFWATCLFEPTRPDIEAVSLPRPLAPLYSLVRCGRLLRTAIGRRPRSRGETDSNPSRTNANP</sequence>
<evidence type="ECO:0008006" key="4">
    <source>
        <dbReference type="Google" id="ProtNLM"/>
    </source>
</evidence>
<keyword evidence="3" id="KW-1185">Reference proteome</keyword>
<dbReference type="RefSeq" id="WP_124196068.1">
    <property type="nucleotide sequence ID" value="NZ_REGA01000011.1"/>
</dbReference>